<evidence type="ECO:0000259" key="3">
    <source>
        <dbReference type="Pfam" id="PF20167"/>
    </source>
</evidence>
<evidence type="ECO:0000256" key="1">
    <source>
        <dbReference type="SAM" id="Coils"/>
    </source>
</evidence>
<sequence length="640" mass="74551">MAGYNNHRFLSVFNQNIYEEAKNKDIISEKGFELKDGEYPQVHNQITLRRWKRLTSPRRNVKMIMIKEFFANAARAQSEMDDHEHHPLKSFVRGVEVDFSPANIKRVMKFKDQTQGAATDYSTRLATNQKLDEVLRELCIPEATWKLGTGQNPQPIQLRRKELQPLARGWLELIIHNIQPSSNRSEVTVARAILIHSILKGEDVRVEELISAKIVNMAQNLSLKGKLGFPSLIYKLCKDAKVPLREYKGTPSVEEESPITAKLMETVRGGAVPLLRRPNQEAEEHNEGPRQEEEGHHEDNHEEEVEIDQEGDEEMHDVEAVYHLPQPQPNMEHESGIPCLMDYEAHYEEQQQHYYEQPNSPPSQQQQPPQQHHPQSQPPQPPSQAILDLKVLQEQQQQGFKTMTELVADSQNEVLNYYEKIKEYQEYQYDQMKTIIAQQQEMIQTQNREVQVMKNRHDQMEKELSEIRQAQVNLALYKTSSRSQIEDGTKEELQRLKKIIEDQRVALAQQSRASAGSSQLPPTSAQSIEEKLEEIASIVKLFKEDLAAFKERHKQLVELSLKQFHKIRKEQTETAQEVKEIKERQINPVDDQTLKDVAKMTFQQRKELEIIRKQMREWTMYSSVRECYDVWAHQQANPNL</sequence>
<feature type="region of interest" description="Disordered" evidence="2">
    <location>
        <begin position="352"/>
        <end position="383"/>
    </location>
</feature>
<feature type="domain" description="Putative plant transposon protein" evidence="3">
    <location>
        <begin position="49"/>
        <end position="243"/>
    </location>
</feature>
<accession>A0ABU6UXJ6</accession>
<feature type="non-terminal residue" evidence="4">
    <location>
        <position position="640"/>
    </location>
</feature>
<gene>
    <name evidence="4" type="ORF">PIB30_104861</name>
</gene>
<feature type="compositionally biased region" description="Basic and acidic residues" evidence="2">
    <location>
        <begin position="278"/>
        <end position="300"/>
    </location>
</feature>
<protein>
    <recommendedName>
        <fullName evidence="3">Putative plant transposon protein domain-containing protein</fullName>
    </recommendedName>
</protein>
<keyword evidence="5" id="KW-1185">Reference proteome</keyword>
<feature type="compositionally biased region" description="Acidic residues" evidence="2">
    <location>
        <begin position="301"/>
        <end position="312"/>
    </location>
</feature>
<dbReference type="InterPro" id="IPR046796">
    <property type="entry name" value="Transposase_32_dom"/>
</dbReference>
<feature type="coiled-coil region" evidence="1">
    <location>
        <begin position="429"/>
        <end position="513"/>
    </location>
</feature>
<proteinExistence type="predicted"/>
<reference evidence="4 5" key="1">
    <citation type="journal article" date="2023" name="Plants (Basel)">
        <title>Bridging the Gap: Combining Genomics and Transcriptomics Approaches to Understand Stylosanthes scabra, an Orphan Legume from the Brazilian Caatinga.</title>
        <authorList>
            <person name="Ferreira-Neto J.R.C."/>
            <person name="da Silva M.D."/>
            <person name="Binneck E."/>
            <person name="de Melo N.F."/>
            <person name="da Silva R.H."/>
            <person name="de Melo A.L.T.M."/>
            <person name="Pandolfi V."/>
            <person name="Bustamante F.O."/>
            <person name="Brasileiro-Vidal A.C."/>
            <person name="Benko-Iseppon A.M."/>
        </authorList>
    </citation>
    <scope>NUCLEOTIDE SEQUENCE [LARGE SCALE GENOMIC DNA]</scope>
    <source>
        <tissue evidence="4">Leaves</tissue>
    </source>
</reference>
<dbReference type="Proteomes" id="UP001341840">
    <property type="component" value="Unassembled WGS sequence"/>
</dbReference>
<name>A0ABU6UXJ6_9FABA</name>
<feature type="compositionally biased region" description="Low complexity" evidence="2">
    <location>
        <begin position="352"/>
        <end position="375"/>
    </location>
</feature>
<dbReference type="Pfam" id="PF20167">
    <property type="entry name" value="Transposase_32"/>
    <property type="match status" value="1"/>
</dbReference>
<comment type="caution">
    <text evidence="4">The sequence shown here is derived from an EMBL/GenBank/DDBJ whole genome shotgun (WGS) entry which is preliminary data.</text>
</comment>
<feature type="region of interest" description="Disordered" evidence="2">
    <location>
        <begin position="271"/>
        <end position="312"/>
    </location>
</feature>
<evidence type="ECO:0000313" key="4">
    <source>
        <dbReference type="EMBL" id="MED6165992.1"/>
    </source>
</evidence>
<evidence type="ECO:0000313" key="5">
    <source>
        <dbReference type="Proteomes" id="UP001341840"/>
    </source>
</evidence>
<organism evidence="4 5">
    <name type="scientific">Stylosanthes scabra</name>
    <dbReference type="NCBI Taxonomy" id="79078"/>
    <lineage>
        <taxon>Eukaryota</taxon>
        <taxon>Viridiplantae</taxon>
        <taxon>Streptophyta</taxon>
        <taxon>Embryophyta</taxon>
        <taxon>Tracheophyta</taxon>
        <taxon>Spermatophyta</taxon>
        <taxon>Magnoliopsida</taxon>
        <taxon>eudicotyledons</taxon>
        <taxon>Gunneridae</taxon>
        <taxon>Pentapetalae</taxon>
        <taxon>rosids</taxon>
        <taxon>fabids</taxon>
        <taxon>Fabales</taxon>
        <taxon>Fabaceae</taxon>
        <taxon>Papilionoideae</taxon>
        <taxon>50 kb inversion clade</taxon>
        <taxon>dalbergioids sensu lato</taxon>
        <taxon>Dalbergieae</taxon>
        <taxon>Pterocarpus clade</taxon>
        <taxon>Stylosanthes</taxon>
    </lineage>
</organism>
<dbReference type="EMBL" id="JASCZI010124540">
    <property type="protein sequence ID" value="MED6165992.1"/>
    <property type="molecule type" value="Genomic_DNA"/>
</dbReference>
<keyword evidence="1" id="KW-0175">Coiled coil</keyword>
<evidence type="ECO:0000256" key="2">
    <source>
        <dbReference type="SAM" id="MobiDB-lite"/>
    </source>
</evidence>